<comment type="caution">
    <text evidence="1">The sequence shown here is derived from an EMBL/GenBank/DDBJ whole genome shotgun (WGS) entry which is preliminary data.</text>
</comment>
<proteinExistence type="predicted"/>
<evidence type="ECO:0000313" key="1">
    <source>
        <dbReference type="EMBL" id="EMI53297.1"/>
    </source>
</evidence>
<dbReference type="EMBL" id="ANOH01000364">
    <property type="protein sequence ID" value="EMI53297.1"/>
    <property type="molecule type" value="Genomic_DNA"/>
</dbReference>
<dbReference type="AlphaFoldDB" id="M5TVR8"/>
<dbReference type="PATRIC" id="fig|1263870.3.peg.5583"/>
<dbReference type="Proteomes" id="UP000011885">
    <property type="component" value="Unassembled WGS sequence"/>
</dbReference>
<dbReference type="OrthoDB" id="272012at2"/>
<organism evidence="1 2">
    <name type="scientific">Rhodopirellula sallentina SM41</name>
    <dbReference type="NCBI Taxonomy" id="1263870"/>
    <lineage>
        <taxon>Bacteria</taxon>
        <taxon>Pseudomonadati</taxon>
        <taxon>Planctomycetota</taxon>
        <taxon>Planctomycetia</taxon>
        <taxon>Pirellulales</taxon>
        <taxon>Pirellulaceae</taxon>
        <taxon>Rhodopirellula</taxon>
    </lineage>
</organism>
<gene>
    <name evidence="1" type="ORF">RSSM_05270</name>
</gene>
<name>M5TVR8_9BACT</name>
<sequence>MDYVGFVLNRAGEWLEHWIASIATTEEEFVDEVSPVEFVGGPLDGYEHAVSASKLYHLPPSVLIPISVSLITHLTDTLEEQFSRVPTGHHDLPRSFASYDLEPDGARWRYRFSGHVITDDVKAPD</sequence>
<evidence type="ECO:0000313" key="2">
    <source>
        <dbReference type="Proteomes" id="UP000011885"/>
    </source>
</evidence>
<reference evidence="1 2" key="1">
    <citation type="journal article" date="2013" name="Mar. Genomics">
        <title>Expression of sulfatases in Rhodopirellula baltica and the diversity of sulfatases in the genus Rhodopirellula.</title>
        <authorList>
            <person name="Wegner C.E."/>
            <person name="Richter-Heitmann T."/>
            <person name="Klindworth A."/>
            <person name="Klockow C."/>
            <person name="Richter M."/>
            <person name="Achstetter T."/>
            <person name="Glockner F.O."/>
            <person name="Harder J."/>
        </authorList>
    </citation>
    <scope>NUCLEOTIDE SEQUENCE [LARGE SCALE GENOMIC DNA]</scope>
    <source>
        <strain evidence="1 2">SM41</strain>
    </source>
</reference>
<keyword evidence="2" id="KW-1185">Reference proteome</keyword>
<protein>
    <submittedName>
        <fullName evidence="1">Uncharacterized protein</fullName>
    </submittedName>
</protein>
<accession>M5TVR8</accession>